<dbReference type="EMBL" id="JADIVZ010000007">
    <property type="protein sequence ID" value="MBF4162715.1"/>
    <property type="molecule type" value="Genomic_DNA"/>
</dbReference>
<dbReference type="RefSeq" id="WP_194503985.1">
    <property type="nucleotide sequence ID" value="NZ_JADIVZ010000007.1"/>
</dbReference>
<organism evidence="3 4">
    <name type="scientific">Nocardioides acrostichi</name>
    <dbReference type="NCBI Taxonomy" id="2784339"/>
    <lineage>
        <taxon>Bacteria</taxon>
        <taxon>Bacillati</taxon>
        <taxon>Actinomycetota</taxon>
        <taxon>Actinomycetes</taxon>
        <taxon>Propionibacteriales</taxon>
        <taxon>Nocardioidaceae</taxon>
        <taxon>Nocardioides</taxon>
    </lineage>
</organism>
<evidence type="ECO:0000313" key="4">
    <source>
        <dbReference type="Proteomes" id="UP000656804"/>
    </source>
</evidence>
<gene>
    <name evidence="3" type="ORF">ISG29_13540</name>
</gene>
<evidence type="ECO:0000259" key="2">
    <source>
        <dbReference type="Pfam" id="PF01575"/>
    </source>
</evidence>
<protein>
    <submittedName>
        <fullName evidence="3">MaoC family dehydratase N-terminal domain-containing protein</fullName>
    </submittedName>
</protein>
<evidence type="ECO:0000313" key="3">
    <source>
        <dbReference type="EMBL" id="MBF4162715.1"/>
    </source>
</evidence>
<evidence type="ECO:0000256" key="1">
    <source>
        <dbReference type="ARBA" id="ARBA00005254"/>
    </source>
</evidence>
<dbReference type="InterPro" id="IPR002539">
    <property type="entry name" value="MaoC-like_dom"/>
</dbReference>
<keyword evidence="4" id="KW-1185">Reference proteome</keyword>
<dbReference type="AlphaFoldDB" id="A0A930V114"/>
<feature type="domain" description="MaoC-like" evidence="2">
    <location>
        <begin position="14"/>
        <end position="114"/>
    </location>
</feature>
<dbReference type="Gene3D" id="3.10.129.10">
    <property type="entry name" value="Hotdog Thioesterase"/>
    <property type="match status" value="1"/>
</dbReference>
<dbReference type="Pfam" id="PF01575">
    <property type="entry name" value="MaoC_dehydratas"/>
    <property type="match status" value="1"/>
</dbReference>
<sequence length="140" mass="15153">MTTPPEHPAVAVGDTFHLPLVDRLTRTRIVQYAGASGDFNAVHTDATYATEVAGFPGVFAHGMLTMSMTGRVLTDRFGVQRLRSFGGRFVSQVWPGDSLSTRATVTEILDHDGERRARLVVETVRHDGDVVFTGVGVVAI</sequence>
<proteinExistence type="inferred from homology"/>
<dbReference type="PANTHER" id="PTHR43841">
    <property type="entry name" value="3-HYDROXYACYL-THIOESTER DEHYDRATASE HTDX-RELATED"/>
    <property type="match status" value="1"/>
</dbReference>
<dbReference type="Proteomes" id="UP000656804">
    <property type="component" value="Unassembled WGS sequence"/>
</dbReference>
<dbReference type="PANTHER" id="PTHR43841:SF3">
    <property type="entry name" value="(3R)-HYDROXYACYL-ACP DEHYDRATASE SUBUNIT HADB"/>
    <property type="match status" value="1"/>
</dbReference>
<comment type="similarity">
    <text evidence="1">Belongs to the enoyl-CoA hydratase/isomerase family.</text>
</comment>
<dbReference type="SUPFAM" id="SSF54637">
    <property type="entry name" value="Thioesterase/thiol ester dehydrase-isomerase"/>
    <property type="match status" value="1"/>
</dbReference>
<dbReference type="InterPro" id="IPR029069">
    <property type="entry name" value="HotDog_dom_sf"/>
</dbReference>
<name>A0A930V114_9ACTN</name>
<reference evidence="3" key="1">
    <citation type="submission" date="2020-11" db="EMBL/GenBank/DDBJ databases">
        <title>Nocardioides sp. CBS4Y-1, whole genome shotgun sequence.</title>
        <authorList>
            <person name="Tuo L."/>
        </authorList>
    </citation>
    <scope>NUCLEOTIDE SEQUENCE</scope>
    <source>
        <strain evidence="3">CBS4Y-1</strain>
    </source>
</reference>
<comment type="caution">
    <text evidence="3">The sequence shown here is derived from an EMBL/GenBank/DDBJ whole genome shotgun (WGS) entry which is preliminary data.</text>
</comment>
<accession>A0A930V114</accession>